<organism evidence="2 3">
    <name type="scientific">Goodea atripinnis</name>
    <dbReference type="NCBI Taxonomy" id="208336"/>
    <lineage>
        <taxon>Eukaryota</taxon>
        <taxon>Metazoa</taxon>
        <taxon>Chordata</taxon>
        <taxon>Craniata</taxon>
        <taxon>Vertebrata</taxon>
        <taxon>Euteleostomi</taxon>
        <taxon>Actinopterygii</taxon>
        <taxon>Neopterygii</taxon>
        <taxon>Teleostei</taxon>
        <taxon>Neoteleostei</taxon>
        <taxon>Acanthomorphata</taxon>
        <taxon>Ovalentaria</taxon>
        <taxon>Atherinomorphae</taxon>
        <taxon>Cyprinodontiformes</taxon>
        <taxon>Goodeidae</taxon>
        <taxon>Goodea</taxon>
    </lineage>
</organism>
<name>A0ABV0NIW6_9TELE</name>
<keyword evidence="3" id="KW-1185">Reference proteome</keyword>
<feature type="compositionally biased region" description="Basic and acidic residues" evidence="1">
    <location>
        <begin position="1"/>
        <end position="10"/>
    </location>
</feature>
<comment type="caution">
    <text evidence="2">The sequence shown here is derived from an EMBL/GenBank/DDBJ whole genome shotgun (WGS) entry which is preliminary data.</text>
</comment>
<feature type="compositionally biased region" description="Low complexity" evidence="1">
    <location>
        <begin position="13"/>
        <end position="27"/>
    </location>
</feature>
<feature type="region of interest" description="Disordered" evidence="1">
    <location>
        <begin position="80"/>
        <end position="119"/>
    </location>
</feature>
<evidence type="ECO:0000256" key="1">
    <source>
        <dbReference type="SAM" id="MobiDB-lite"/>
    </source>
</evidence>
<dbReference type="EMBL" id="JAHRIO010040000">
    <property type="protein sequence ID" value="MEQ2170488.1"/>
    <property type="molecule type" value="Genomic_DNA"/>
</dbReference>
<feature type="compositionally biased region" description="Basic residues" evidence="1">
    <location>
        <begin position="157"/>
        <end position="169"/>
    </location>
</feature>
<feature type="compositionally biased region" description="Polar residues" evidence="1">
    <location>
        <begin position="199"/>
        <end position="212"/>
    </location>
</feature>
<reference evidence="2 3" key="1">
    <citation type="submission" date="2021-06" db="EMBL/GenBank/DDBJ databases">
        <authorList>
            <person name="Palmer J.M."/>
        </authorList>
    </citation>
    <scope>NUCLEOTIDE SEQUENCE [LARGE SCALE GENOMIC DNA]</scope>
    <source>
        <strain evidence="2 3">GA_2019</strain>
        <tissue evidence="2">Muscle</tissue>
    </source>
</reference>
<feature type="region of interest" description="Disordered" evidence="1">
    <location>
        <begin position="1"/>
        <end position="30"/>
    </location>
</feature>
<dbReference type="Proteomes" id="UP001476798">
    <property type="component" value="Unassembled WGS sequence"/>
</dbReference>
<evidence type="ECO:0000313" key="3">
    <source>
        <dbReference type="Proteomes" id="UP001476798"/>
    </source>
</evidence>
<sequence length="249" mass="27177">MVMEPKKGDGDEASSSSNAEPSSVNPSKSVASPLFDLSFLNKSIVVPLLDTHATEEDQEETAPVLIRTSTTHLCLKPVGQVPLPSAKPEQDSSPLFVPSKSHQSPDTNKTEVEPTKVSDGNVRRLHELKQSDITVEEINVRVQDTPGAVREAAHKPTSVKRGRGRPPKKKVVEGRSSAVKRPRSPDSNDYTPIKFSMASLKSPNSPTSQGEGFTSRPFTRASLGKDFPSAKKRSWIDVEKELEPDLEFV</sequence>
<accession>A0ABV0NIW6</accession>
<feature type="region of interest" description="Disordered" evidence="1">
    <location>
        <begin position="144"/>
        <end position="231"/>
    </location>
</feature>
<evidence type="ECO:0000313" key="2">
    <source>
        <dbReference type="EMBL" id="MEQ2170488.1"/>
    </source>
</evidence>
<feature type="compositionally biased region" description="Basic and acidic residues" evidence="1">
    <location>
        <begin position="108"/>
        <end position="119"/>
    </location>
</feature>
<protein>
    <submittedName>
        <fullName evidence="2">Uncharacterized protein</fullName>
    </submittedName>
</protein>
<gene>
    <name evidence="2" type="ORF">GOODEAATRI_000692</name>
</gene>
<proteinExistence type="predicted"/>